<dbReference type="EMBL" id="CM047947">
    <property type="protein sequence ID" value="KAI9897226.1"/>
    <property type="molecule type" value="Genomic_DNA"/>
</dbReference>
<keyword evidence="2" id="KW-1185">Reference proteome</keyword>
<organism evidence="1 2">
    <name type="scientific">Trichothecium roseum</name>
    <dbReference type="NCBI Taxonomy" id="47278"/>
    <lineage>
        <taxon>Eukaryota</taxon>
        <taxon>Fungi</taxon>
        <taxon>Dikarya</taxon>
        <taxon>Ascomycota</taxon>
        <taxon>Pezizomycotina</taxon>
        <taxon>Sordariomycetes</taxon>
        <taxon>Hypocreomycetidae</taxon>
        <taxon>Hypocreales</taxon>
        <taxon>Hypocreales incertae sedis</taxon>
        <taxon>Trichothecium</taxon>
    </lineage>
</organism>
<proteinExistence type="predicted"/>
<dbReference type="Proteomes" id="UP001163324">
    <property type="component" value="Chromosome 8"/>
</dbReference>
<reference evidence="1" key="1">
    <citation type="submission" date="2022-10" db="EMBL/GenBank/DDBJ databases">
        <title>Complete Genome of Trichothecium roseum strain YXFP-22015, a Plant Pathogen Isolated from Citrus.</title>
        <authorList>
            <person name="Wang Y."/>
            <person name="Zhu L."/>
        </authorList>
    </citation>
    <scope>NUCLEOTIDE SEQUENCE</scope>
    <source>
        <strain evidence="1">YXFP-22015</strain>
    </source>
</reference>
<protein>
    <submittedName>
        <fullName evidence="1">Uncharacterized protein</fullName>
    </submittedName>
</protein>
<name>A0ACC0UU94_9HYPO</name>
<sequence length="391" mass="43226">MSTWFIPLVEQTTGNDYTNSENDSDHSVNANTSDFSEPLNYPAEPIHNPAAVNEPVNTPQHYATPWTPRIEEDSALGRSAVPTLQTPYWTLGGVPVPESWRPNPIANLDDIYLGNSQRRPSHPPPPPPSACFGFVRAPDGCPVYIPVPPGWENIDGDPIPRRDSSGNLINHLPVLSEDDFLYPYELDNSVRRAITPTQYETMPVATRRQPSGTAEPVASRKTGFPAATGVNKRKRPVVDDDPFASDDENERGKGKRKSSVTGESDIYTVDLTEQAPSIEEKAADPKEDKRIKLGRFMCAICMDDVTNLTVTHCGHCFCLKCLHQSLYAETTRHRCPMCRTKVDMKARQEYTNKTKGFFPLELKLMTKTKKAKQPSSSASSSASSSFSSAKG</sequence>
<evidence type="ECO:0000313" key="2">
    <source>
        <dbReference type="Proteomes" id="UP001163324"/>
    </source>
</evidence>
<evidence type="ECO:0000313" key="1">
    <source>
        <dbReference type="EMBL" id="KAI9897226.1"/>
    </source>
</evidence>
<comment type="caution">
    <text evidence="1">The sequence shown here is derived from an EMBL/GenBank/DDBJ whole genome shotgun (WGS) entry which is preliminary data.</text>
</comment>
<accession>A0ACC0UU94</accession>
<gene>
    <name evidence="1" type="ORF">N3K66_008248</name>
</gene>